<feature type="transmembrane region" description="Helical" evidence="7">
    <location>
        <begin position="274"/>
        <end position="295"/>
    </location>
</feature>
<keyword evidence="4 7" id="KW-1133">Transmembrane helix</keyword>
<proteinExistence type="predicted"/>
<dbReference type="Proteomes" id="UP000244338">
    <property type="component" value="Unassembled WGS sequence"/>
</dbReference>
<accession>A0A2R6Y4S9</accession>
<dbReference type="Gene3D" id="1.20.1250.20">
    <property type="entry name" value="MFS general substrate transporter like domains"/>
    <property type="match status" value="1"/>
</dbReference>
<evidence type="ECO:0000313" key="9">
    <source>
        <dbReference type="EMBL" id="PTQ57668.1"/>
    </source>
</evidence>
<keyword evidence="5 7" id="KW-0472">Membrane</keyword>
<gene>
    <name evidence="9" type="ORF">BSOLF_1212</name>
</gene>
<dbReference type="GO" id="GO:0005886">
    <property type="term" value="C:plasma membrane"/>
    <property type="evidence" value="ECO:0007669"/>
    <property type="project" value="UniProtKB-SubCell"/>
</dbReference>
<keyword evidence="2" id="KW-0813">Transport</keyword>
<evidence type="ECO:0000256" key="7">
    <source>
        <dbReference type="SAM" id="Phobius"/>
    </source>
</evidence>
<comment type="subcellular location">
    <subcellularLocation>
        <location evidence="1">Cell membrane</location>
        <topology evidence="1">Multi-pass membrane protein</topology>
    </subcellularLocation>
</comment>
<dbReference type="EMBL" id="PEBX01000004">
    <property type="protein sequence ID" value="PTQ57668.1"/>
    <property type="molecule type" value="Genomic_DNA"/>
</dbReference>
<dbReference type="PANTHER" id="PTHR23520">
    <property type="entry name" value="TRANSPORTER, PUTATIVE (AFU_ORTHOLOGUE AFUA_3G04000)-RELATED"/>
    <property type="match status" value="1"/>
</dbReference>
<feature type="transmembrane region" description="Helical" evidence="7">
    <location>
        <begin position="168"/>
        <end position="186"/>
    </location>
</feature>
<comment type="caution">
    <text evidence="9">The sequence shown here is derived from an EMBL/GenBank/DDBJ whole genome shotgun (WGS) entry which is preliminary data.</text>
</comment>
<dbReference type="AlphaFoldDB" id="A0A2R6Y4S9"/>
<evidence type="ECO:0000256" key="5">
    <source>
        <dbReference type="ARBA" id="ARBA00023136"/>
    </source>
</evidence>
<dbReference type="GO" id="GO:0022857">
    <property type="term" value="F:transmembrane transporter activity"/>
    <property type="evidence" value="ECO:0007669"/>
    <property type="project" value="InterPro"/>
</dbReference>
<dbReference type="SUPFAM" id="SSF103473">
    <property type="entry name" value="MFS general substrate transporter"/>
    <property type="match status" value="1"/>
</dbReference>
<name>A0A2R6Y4S9_9BACL</name>
<dbReference type="Pfam" id="PF07690">
    <property type="entry name" value="MFS_1"/>
    <property type="match status" value="2"/>
</dbReference>
<feature type="region of interest" description="Disordered" evidence="6">
    <location>
        <begin position="212"/>
        <end position="234"/>
    </location>
</feature>
<dbReference type="InterPro" id="IPR020846">
    <property type="entry name" value="MFS_dom"/>
</dbReference>
<feature type="transmembrane region" description="Helical" evidence="7">
    <location>
        <begin position="135"/>
        <end position="156"/>
    </location>
</feature>
<evidence type="ECO:0000256" key="2">
    <source>
        <dbReference type="ARBA" id="ARBA00022448"/>
    </source>
</evidence>
<feature type="transmembrane region" description="Helical" evidence="7">
    <location>
        <begin position="424"/>
        <end position="441"/>
    </location>
</feature>
<evidence type="ECO:0000256" key="6">
    <source>
        <dbReference type="SAM" id="MobiDB-lite"/>
    </source>
</evidence>
<evidence type="ECO:0000256" key="4">
    <source>
        <dbReference type="ARBA" id="ARBA00022989"/>
    </source>
</evidence>
<feature type="domain" description="Major facilitator superfamily (MFS) profile" evidence="8">
    <location>
        <begin position="1"/>
        <end position="446"/>
    </location>
</feature>
<feature type="transmembrane region" description="Helical" evidence="7">
    <location>
        <begin position="73"/>
        <end position="91"/>
    </location>
</feature>
<feature type="compositionally biased region" description="Low complexity" evidence="6">
    <location>
        <begin position="212"/>
        <end position="223"/>
    </location>
</feature>
<evidence type="ECO:0000256" key="1">
    <source>
        <dbReference type="ARBA" id="ARBA00004651"/>
    </source>
</evidence>
<dbReference type="InterPro" id="IPR011701">
    <property type="entry name" value="MFS"/>
</dbReference>
<feature type="transmembrane region" description="Helical" evidence="7">
    <location>
        <begin position="12"/>
        <end position="36"/>
    </location>
</feature>
<feature type="transmembrane region" description="Helical" evidence="7">
    <location>
        <begin position="307"/>
        <end position="325"/>
    </location>
</feature>
<keyword evidence="3 7" id="KW-0812">Transmembrane</keyword>
<evidence type="ECO:0000256" key="3">
    <source>
        <dbReference type="ARBA" id="ARBA00022692"/>
    </source>
</evidence>
<evidence type="ECO:0000259" key="8">
    <source>
        <dbReference type="PROSITE" id="PS50850"/>
    </source>
</evidence>
<dbReference type="PANTHER" id="PTHR23520:SF5">
    <property type="entry name" value="TRANSPORTER, PUTATIVE (AFU_ORTHOLOGUE AFUA_3G04000)-RELATED"/>
    <property type="match status" value="1"/>
</dbReference>
<protein>
    <submittedName>
        <fullName evidence="9">Permease</fullName>
    </submittedName>
</protein>
<dbReference type="InterPro" id="IPR036259">
    <property type="entry name" value="MFS_trans_sf"/>
</dbReference>
<sequence>MADLPQGVRRFVLSEALLGVSMGLFSLVLNLHLLAAGMSEEAIGFLTALGTMVVGLSAIPIGLLARRLGRKKLFITGILLMGVGYIVFGSTKDVALFYLAQTIQSLGLALLITTEVQLLFSYAGRASLETQSYSMMFAIFTLFSGVGTFLGGYIPLWFPTTLTPYQSALWIAGGGMLLLAVIRGLLLPPEKLSAKKQSLDDDRRLSISSQSSINNLPSINSNHPHMDESTSLNDDNNLLNARSTSLHDTKQRFPHSDSPFSLLYRLLSASEWQLIGLVMLSGSVFAVITPFQNVILKLRFDASDETISWVLTLAGFFLFVGSLSLPRFLSIFGHKKTYSLLFAVNLLLLIFLTVPLPFGTFTIFFLIRGGAFTMLNNLIESQTMSYVVEERRDSFAAFRSLFRALASAVASYLGGYLLEYGSPLLPFAAGALLLIFEWLYFRALVAHHLFKTVQET</sequence>
<organism evidence="9 10">
    <name type="scientific">Candidatus Carbonibacillus altaicus</name>
    <dbReference type="NCBI Taxonomy" id="2163959"/>
    <lineage>
        <taxon>Bacteria</taxon>
        <taxon>Bacillati</taxon>
        <taxon>Bacillota</taxon>
        <taxon>Bacilli</taxon>
        <taxon>Bacillales</taxon>
        <taxon>Candidatus Carbonibacillus</taxon>
    </lineage>
</organism>
<feature type="transmembrane region" description="Helical" evidence="7">
    <location>
        <begin position="103"/>
        <end position="123"/>
    </location>
</feature>
<feature type="transmembrane region" description="Helical" evidence="7">
    <location>
        <begin position="42"/>
        <end position="61"/>
    </location>
</feature>
<evidence type="ECO:0000313" key="10">
    <source>
        <dbReference type="Proteomes" id="UP000244338"/>
    </source>
</evidence>
<reference evidence="10" key="1">
    <citation type="journal article" date="2018" name="Sci. Rep.">
        <title>Lignite coal burning seam in the remote Altai Mountains harbors a hydrogen-driven thermophilic microbial community.</title>
        <authorList>
            <person name="Kadnikov V.V."/>
            <person name="Mardanov A.V."/>
            <person name="Ivasenko D.A."/>
            <person name="Antsiferov D.V."/>
            <person name="Beletsky A.V."/>
            <person name="Karnachuk O.V."/>
            <person name="Ravin N.V."/>
        </authorList>
    </citation>
    <scope>NUCLEOTIDE SEQUENCE [LARGE SCALE GENOMIC DNA]</scope>
</reference>
<dbReference type="PROSITE" id="PS50850">
    <property type="entry name" value="MFS"/>
    <property type="match status" value="1"/>
</dbReference>